<evidence type="ECO:0000256" key="1">
    <source>
        <dbReference type="SAM" id="Phobius"/>
    </source>
</evidence>
<keyword evidence="3" id="KW-1185">Reference proteome</keyword>
<dbReference type="RefSeq" id="WP_264849984.1">
    <property type="nucleotide sequence ID" value="NZ_BRXR01000001.1"/>
</dbReference>
<keyword evidence="1" id="KW-0472">Membrane</keyword>
<accession>A0ABQ5N646</accession>
<sequence length="65" mass="7065">MKKIIPNLILMVLGIISILLVSVFSINGALGCLLITFGLILLLAGIVYKVNNPIKVIVEMIINLF</sequence>
<dbReference type="EMBL" id="BRXR01000001">
    <property type="protein sequence ID" value="GLC30705.1"/>
    <property type="molecule type" value="Genomic_DNA"/>
</dbReference>
<keyword evidence="1" id="KW-1133">Transmembrane helix</keyword>
<evidence type="ECO:0000313" key="2">
    <source>
        <dbReference type="EMBL" id="GLC30705.1"/>
    </source>
</evidence>
<gene>
    <name evidence="2" type="ORF">bsdE14_21150</name>
</gene>
<comment type="caution">
    <text evidence="2">The sequence shown here is derived from an EMBL/GenBank/DDBJ whole genome shotgun (WGS) entry which is preliminary data.</text>
</comment>
<evidence type="ECO:0000313" key="3">
    <source>
        <dbReference type="Proteomes" id="UP001208567"/>
    </source>
</evidence>
<keyword evidence="1" id="KW-0812">Transmembrane</keyword>
<protein>
    <submittedName>
        <fullName evidence="2">Uncharacterized protein</fullName>
    </submittedName>
</protein>
<feature type="transmembrane region" description="Helical" evidence="1">
    <location>
        <begin position="7"/>
        <end position="27"/>
    </location>
</feature>
<proteinExistence type="predicted"/>
<name>A0ABQ5N646_9CLOT</name>
<dbReference type="PROSITE" id="PS51257">
    <property type="entry name" value="PROKAR_LIPOPROTEIN"/>
    <property type="match status" value="1"/>
</dbReference>
<dbReference type="Proteomes" id="UP001208567">
    <property type="component" value="Unassembled WGS sequence"/>
</dbReference>
<organism evidence="2 3">
    <name type="scientific">Clostridium omnivorum</name>
    <dbReference type="NCBI Taxonomy" id="1604902"/>
    <lineage>
        <taxon>Bacteria</taxon>
        <taxon>Bacillati</taxon>
        <taxon>Bacillota</taxon>
        <taxon>Clostridia</taxon>
        <taxon>Eubacteriales</taxon>
        <taxon>Clostridiaceae</taxon>
        <taxon>Clostridium</taxon>
    </lineage>
</organism>
<feature type="transmembrane region" description="Helical" evidence="1">
    <location>
        <begin position="33"/>
        <end position="50"/>
    </location>
</feature>
<reference evidence="2 3" key="1">
    <citation type="journal article" date="2024" name="Int. J. Syst. Evol. Microbiol.">
        <title>Clostridium omnivorum sp. nov., isolated from anoxic soil under the treatment of reductive soil disinfestation.</title>
        <authorList>
            <person name="Ueki A."/>
            <person name="Tonouchi A."/>
            <person name="Kaku N."/>
            <person name="Honma S."/>
            <person name="Ueki K."/>
        </authorList>
    </citation>
    <scope>NUCLEOTIDE SEQUENCE [LARGE SCALE GENOMIC DNA]</scope>
    <source>
        <strain evidence="2 3">E14</strain>
    </source>
</reference>